<dbReference type="EMBL" id="CP051775">
    <property type="protein sequence ID" value="QJE71916.1"/>
    <property type="molecule type" value="Genomic_DNA"/>
</dbReference>
<proteinExistence type="predicted"/>
<sequence length="397" mass="42722">MSDLLPYEQAKALAAHPDPSVRGWLATRPDVQPELLFFLAEDPDVGVRRAIAGNDATPVQAARRLSRDADADVRRLLGAKLARALPHLTGAELASLRDLAHQVLNDLAADQVVRVRAALASTLADVEVAPPRLVARLARDVSREVAEPVLRTCVTLTDEELLSIIASQPLPWVLEAIARRPTVSQQVADRLEATGDPDALAALHANPGAPHSPGTGTALVEVIPPPPVRSGLPATLTGRIAEVVGSGIRDELAAEGFDREARDTVVAVTGRRLDWARGYADREPPEKRALRLMEEGTLDEEAVWDALSWGDMTFTRAALALKARIPLPVVQRILDTQGPKAITALAWKAGLSMRCARALQAKAGVPPRKLLNARHGTDYPLGEVEMLWQLELFGISG</sequence>
<dbReference type="SUPFAM" id="SSF48371">
    <property type="entry name" value="ARM repeat"/>
    <property type="match status" value="1"/>
</dbReference>
<accession>A0A858R491</accession>
<gene>
    <name evidence="1" type="ORF">HHL28_01235</name>
</gene>
<dbReference type="Proteomes" id="UP000501891">
    <property type="component" value="Chromosome"/>
</dbReference>
<evidence type="ECO:0000313" key="2">
    <source>
        <dbReference type="Proteomes" id="UP000501891"/>
    </source>
</evidence>
<dbReference type="InterPro" id="IPR011989">
    <property type="entry name" value="ARM-like"/>
</dbReference>
<dbReference type="InterPro" id="IPR019285">
    <property type="entry name" value="DUF2336"/>
</dbReference>
<dbReference type="KEGG" id="acru:HHL28_01235"/>
<organism evidence="1 2">
    <name type="scientific">Aerophototrophica crusticola</name>
    <dbReference type="NCBI Taxonomy" id="1709002"/>
    <lineage>
        <taxon>Bacteria</taxon>
        <taxon>Pseudomonadati</taxon>
        <taxon>Pseudomonadota</taxon>
        <taxon>Alphaproteobacteria</taxon>
        <taxon>Rhodospirillales</taxon>
        <taxon>Rhodospirillaceae</taxon>
        <taxon>Aerophototrophica</taxon>
    </lineage>
</organism>
<protein>
    <submittedName>
        <fullName evidence="1">DUF2336 domain-containing protein</fullName>
    </submittedName>
</protein>
<dbReference type="Gene3D" id="1.25.10.10">
    <property type="entry name" value="Leucine-rich Repeat Variant"/>
    <property type="match status" value="1"/>
</dbReference>
<name>A0A858R491_9PROT</name>
<dbReference type="Pfam" id="PF10098">
    <property type="entry name" value="DUF2336"/>
    <property type="match status" value="1"/>
</dbReference>
<keyword evidence="2" id="KW-1185">Reference proteome</keyword>
<dbReference type="AlphaFoldDB" id="A0A858R491"/>
<evidence type="ECO:0000313" key="1">
    <source>
        <dbReference type="EMBL" id="QJE71916.1"/>
    </source>
</evidence>
<dbReference type="InterPro" id="IPR016024">
    <property type="entry name" value="ARM-type_fold"/>
</dbReference>
<reference evidence="1" key="1">
    <citation type="submission" date="2020-04" db="EMBL/GenBank/DDBJ databases">
        <title>A desert anoxygenic phototrophic bacterium fixes CO2 using RubisCO under aerobic conditions.</title>
        <authorList>
            <person name="Tang K."/>
        </authorList>
    </citation>
    <scope>NUCLEOTIDE SEQUENCE [LARGE SCALE GENOMIC DNA]</scope>
    <source>
        <strain evidence="1">MIMtkB3</strain>
    </source>
</reference>